<evidence type="ECO:0000259" key="3">
    <source>
        <dbReference type="PROSITE" id="PS50158"/>
    </source>
</evidence>
<organism evidence="4 5">
    <name type="scientific">Parasitella parasitica</name>
    <dbReference type="NCBI Taxonomy" id="35722"/>
    <lineage>
        <taxon>Eukaryota</taxon>
        <taxon>Fungi</taxon>
        <taxon>Fungi incertae sedis</taxon>
        <taxon>Mucoromycota</taxon>
        <taxon>Mucoromycotina</taxon>
        <taxon>Mucoromycetes</taxon>
        <taxon>Mucorales</taxon>
        <taxon>Mucorineae</taxon>
        <taxon>Mucoraceae</taxon>
        <taxon>Parasitella</taxon>
    </lineage>
</organism>
<keyword evidence="1" id="KW-0863">Zinc-finger</keyword>
<gene>
    <name evidence="4" type="primary">PARPA_06673.1 scaffold 23333</name>
</gene>
<feature type="region of interest" description="Disordered" evidence="2">
    <location>
        <begin position="46"/>
        <end position="98"/>
    </location>
</feature>
<feature type="compositionally biased region" description="Polar residues" evidence="2">
    <location>
        <begin position="80"/>
        <end position="98"/>
    </location>
</feature>
<keyword evidence="5" id="KW-1185">Reference proteome</keyword>
<dbReference type="PROSITE" id="PS50158">
    <property type="entry name" value="ZF_CCHC"/>
    <property type="match status" value="1"/>
</dbReference>
<feature type="compositionally biased region" description="Low complexity" evidence="2">
    <location>
        <begin position="46"/>
        <end position="58"/>
    </location>
</feature>
<proteinExistence type="predicted"/>
<keyword evidence="1" id="KW-0862">Zinc</keyword>
<dbReference type="AlphaFoldDB" id="A0A0B7NBF2"/>
<dbReference type="OrthoDB" id="1166507at2759"/>
<dbReference type="Gene3D" id="4.10.60.10">
    <property type="entry name" value="Zinc finger, CCHC-type"/>
    <property type="match status" value="1"/>
</dbReference>
<dbReference type="InterPro" id="IPR036875">
    <property type="entry name" value="Znf_CCHC_sf"/>
</dbReference>
<dbReference type="EMBL" id="LN728224">
    <property type="protein sequence ID" value="CEP12695.1"/>
    <property type="molecule type" value="Genomic_DNA"/>
</dbReference>
<evidence type="ECO:0000313" key="5">
    <source>
        <dbReference type="Proteomes" id="UP000054107"/>
    </source>
</evidence>
<accession>A0A0B7NBF2</accession>
<feature type="domain" description="CCHC-type" evidence="3">
    <location>
        <begin position="132"/>
        <end position="147"/>
    </location>
</feature>
<protein>
    <recommendedName>
        <fullName evidence="3">CCHC-type domain-containing protein</fullName>
    </recommendedName>
</protein>
<dbReference type="Proteomes" id="UP000054107">
    <property type="component" value="Unassembled WGS sequence"/>
</dbReference>
<dbReference type="GO" id="GO:0003676">
    <property type="term" value="F:nucleic acid binding"/>
    <property type="evidence" value="ECO:0007669"/>
    <property type="project" value="InterPro"/>
</dbReference>
<dbReference type="SUPFAM" id="SSF57756">
    <property type="entry name" value="Retrovirus zinc finger-like domains"/>
    <property type="match status" value="1"/>
</dbReference>
<evidence type="ECO:0000313" key="4">
    <source>
        <dbReference type="EMBL" id="CEP12695.1"/>
    </source>
</evidence>
<dbReference type="InterPro" id="IPR001878">
    <property type="entry name" value="Znf_CCHC"/>
</dbReference>
<dbReference type="STRING" id="35722.A0A0B7NBF2"/>
<name>A0A0B7NBF2_9FUNG</name>
<evidence type="ECO:0000256" key="2">
    <source>
        <dbReference type="SAM" id="MobiDB-lite"/>
    </source>
</evidence>
<sequence length="316" mass="35490">MSQFKLNLRYFIIKQLGTTPICKSLNELISTSIEIDNLFFAVQKNPYSNHNHNNSPRNPHTPHHSNHSNNQKHLNKYKSHQSIQTPRTNYYYPKSNNNTVNNTATPMKLGLIDQHKPLSQAVKNFRRQNQLCLYCGNKGHMNSNCPNKKKTAAKDVITLVLEGPSHVDLSNAYVDKSITTVRRRRTPATFDEALNVEEIRNVVYTLSEDLMVFPITLYHGDNEEDATNTRALLDSGAIHNFASWALVVTSTLPAAATLNNAIATPTISDAEHSTSLITALLEQQLVHNTTTGEEWGELSADVVRNSWSVETQQISN</sequence>
<dbReference type="GO" id="GO:0008270">
    <property type="term" value="F:zinc ion binding"/>
    <property type="evidence" value="ECO:0007669"/>
    <property type="project" value="UniProtKB-KW"/>
</dbReference>
<reference evidence="4 5" key="1">
    <citation type="submission" date="2014-09" db="EMBL/GenBank/DDBJ databases">
        <authorList>
            <person name="Ellenberger Sabrina"/>
        </authorList>
    </citation>
    <scope>NUCLEOTIDE SEQUENCE [LARGE SCALE GENOMIC DNA]</scope>
    <source>
        <strain evidence="4 5">CBS 412.66</strain>
    </source>
</reference>
<keyword evidence="1" id="KW-0479">Metal-binding</keyword>
<evidence type="ECO:0000256" key="1">
    <source>
        <dbReference type="PROSITE-ProRule" id="PRU00047"/>
    </source>
</evidence>